<sequence length="542" mass="60972">MSRYVATVIDTTGIQPYIFGSNRLRENIGGSYLVDQATNEWAKEELRDLGQQQNRSVHIPHWEKPEEKPHIEDGEIAAELVYAGGGNTVLLFDSLESAKQFTRILSSKILREAPGINLVAAHQEFEWAKSRLYEVIEDLMKNKLDRQKRGRIPSAPLLGLGVTASCRSTQLVAVDTSDNDHGCPMSYLVSREIVAKLDAVKAATQNLDRTLFDPKVPKKYKIPLDFDDFGRSFGENSYLAIVHADGNDMGKRFQEHGKKYPENRDYIIAMRELSHSVYCAGLATLKDVANAIVNSIDSEGKIKGKLAIKNDFLPFRPLVYGGDDVTFVCDGRLGLELASIYLNSFKNQPAADGKPLSACAGVCIVKAHYPFARAYELSEQLCKSAKNFLLDEKKNDLSAIDWHIAASGLFGTISDIRNREYKVEAGDLTIRPVLLEQLRGQWRTWPNFTSIIKAFNEDEEWKNRRNKIIALRKKLREGTQATQEFIKLYGLTNLPPIAEGGKQVQTRGWTKKQCGYFDAIEAMEFYISLKEEESGEHLPTKN</sequence>
<evidence type="ECO:0000259" key="3">
    <source>
        <dbReference type="Pfam" id="PF22335"/>
    </source>
</evidence>
<evidence type="ECO:0000256" key="1">
    <source>
        <dbReference type="ARBA" id="ARBA00022741"/>
    </source>
</evidence>
<evidence type="ECO:0000256" key="2">
    <source>
        <dbReference type="ARBA" id="ARBA00023118"/>
    </source>
</evidence>
<proteinExistence type="predicted"/>
<dbReference type="InterPro" id="IPR043128">
    <property type="entry name" value="Rev_trsase/Diguanyl_cyclase"/>
</dbReference>
<comment type="caution">
    <text evidence="4">The sequence shown here is derived from an EMBL/GenBank/DDBJ whole genome shotgun (WGS) entry which is preliminary data.</text>
</comment>
<organism evidence="4 5">
    <name type="scientific">Phormidium pseudopriestleyi FRX01</name>
    <dbReference type="NCBI Taxonomy" id="1759528"/>
    <lineage>
        <taxon>Bacteria</taxon>
        <taxon>Bacillati</taxon>
        <taxon>Cyanobacteriota</taxon>
        <taxon>Cyanophyceae</taxon>
        <taxon>Oscillatoriophycideae</taxon>
        <taxon>Oscillatoriales</taxon>
        <taxon>Oscillatoriaceae</taxon>
        <taxon>Phormidium</taxon>
    </lineage>
</organism>
<feature type="domain" description="Cas10/Cmr2 second palm" evidence="3">
    <location>
        <begin position="238"/>
        <end position="387"/>
    </location>
</feature>
<dbReference type="Proteomes" id="UP000664844">
    <property type="component" value="Unassembled WGS sequence"/>
</dbReference>
<keyword evidence="2" id="KW-0051">Antiviral defense</keyword>
<dbReference type="Gene3D" id="3.30.70.270">
    <property type="match status" value="1"/>
</dbReference>
<evidence type="ECO:0000313" key="5">
    <source>
        <dbReference type="Proteomes" id="UP000664844"/>
    </source>
</evidence>
<name>A0ABS3FN30_9CYAN</name>
<dbReference type="RefSeq" id="WP_207087063.1">
    <property type="nucleotide sequence ID" value="NZ_JAFLQW010000136.1"/>
</dbReference>
<keyword evidence="1" id="KW-0547">Nucleotide-binding</keyword>
<gene>
    <name evidence="4" type="ORF">J0895_05220</name>
</gene>
<accession>A0ABS3FN30</accession>
<dbReference type="Pfam" id="PF22335">
    <property type="entry name" value="Cas10-Cmr2_palm2"/>
    <property type="match status" value="1"/>
</dbReference>
<dbReference type="InterPro" id="IPR054767">
    <property type="entry name" value="Cas10-Cmr2_palm2"/>
</dbReference>
<evidence type="ECO:0000313" key="4">
    <source>
        <dbReference type="EMBL" id="MBO0348514.1"/>
    </source>
</evidence>
<reference evidence="4 5" key="1">
    <citation type="submission" date="2021-03" db="EMBL/GenBank/DDBJ databases">
        <title>Metabolic Capacity of the Antarctic Cyanobacterium Phormidium pseudopriestleyi that Sustains Oxygenic Photosynthesis in the Presence of Hydrogen Sulfide.</title>
        <authorList>
            <person name="Lumian J.E."/>
            <person name="Jungblut A.D."/>
            <person name="Dillon M.L."/>
            <person name="Hawes I."/>
            <person name="Doran P.T."/>
            <person name="Mackey T.J."/>
            <person name="Dick G.J."/>
            <person name="Grettenberger C.L."/>
            <person name="Sumner D.Y."/>
        </authorList>
    </citation>
    <scope>NUCLEOTIDE SEQUENCE [LARGE SCALE GENOMIC DNA]</scope>
    <source>
        <strain evidence="4 5">FRX01</strain>
    </source>
</reference>
<keyword evidence="5" id="KW-1185">Reference proteome</keyword>
<protein>
    <recommendedName>
        <fullName evidence="3">Cas10/Cmr2 second palm domain-containing protein</fullName>
    </recommendedName>
</protein>
<dbReference type="EMBL" id="JAFLQW010000136">
    <property type="protein sequence ID" value="MBO0348514.1"/>
    <property type="molecule type" value="Genomic_DNA"/>
</dbReference>